<dbReference type="Pfam" id="PF17932">
    <property type="entry name" value="TetR_C_24"/>
    <property type="match status" value="1"/>
</dbReference>
<organism evidence="7 8">
    <name type="scientific">Sphingomonas palmae</name>
    <dbReference type="NCBI Taxonomy" id="1855283"/>
    <lineage>
        <taxon>Bacteria</taxon>
        <taxon>Pseudomonadati</taxon>
        <taxon>Pseudomonadota</taxon>
        <taxon>Alphaproteobacteria</taxon>
        <taxon>Sphingomonadales</taxon>
        <taxon>Sphingomonadaceae</taxon>
        <taxon>Sphingomonas</taxon>
    </lineage>
</organism>
<evidence type="ECO:0000256" key="5">
    <source>
        <dbReference type="PROSITE-ProRule" id="PRU00335"/>
    </source>
</evidence>
<dbReference type="PANTHER" id="PTHR30055:SF175">
    <property type="entry name" value="HTH-TYPE TRANSCRIPTIONAL REPRESSOR KSTR2"/>
    <property type="match status" value="1"/>
</dbReference>
<dbReference type="PROSITE" id="PS01081">
    <property type="entry name" value="HTH_TETR_1"/>
    <property type="match status" value="1"/>
</dbReference>
<evidence type="ECO:0000256" key="1">
    <source>
        <dbReference type="ARBA" id="ARBA00022491"/>
    </source>
</evidence>
<dbReference type="RefSeq" id="WP_245708530.1">
    <property type="nucleotide sequence ID" value="NZ_FNZZ01000006.1"/>
</dbReference>
<proteinExistence type="predicted"/>
<dbReference type="PRINTS" id="PR00455">
    <property type="entry name" value="HTHTETR"/>
</dbReference>
<dbReference type="AlphaFoldDB" id="A0A1H7TRC4"/>
<protein>
    <submittedName>
        <fullName evidence="7">Transcriptional regulator, TetR family</fullName>
    </submittedName>
</protein>
<evidence type="ECO:0000259" key="6">
    <source>
        <dbReference type="PROSITE" id="PS50977"/>
    </source>
</evidence>
<dbReference type="InterPro" id="IPR001647">
    <property type="entry name" value="HTH_TetR"/>
</dbReference>
<keyword evidence="1" id="KW-0678">Repressor</keyword>
<dbReference type="EMBL" id="FNZZ01000006">
    <property type="protein sequence ID" value="SEL86407.1"/>
    <property type="molecule type" value="Genomic_DNA"/>
</dbReference>
<accession>A0A1H7TRC4</accession>
<dbReference type="GO" id="GO:0003700">
    <property type="term" value="F:DNA-binding transcription factor activity"/>
    <property type="evidence" value="ECO:0007669"/>
    <property type="project" value="TreeGrafter"/>
</dbReference>
<dbReference type="InterPro" id="IPR041490">
    <property type="entry name" value="KstR2_TetR_C"/>
</dbReference>
<evidence type="ECO:0000256" key="2">
    <source>
        <dbReference type="ARBA" id="ARBA00023015"/>
    </source>
</evidence>
<evidence type="ECO:0000313" key="8">
    <source>
        <dbReference type="Proteomes" id="UP000199214"/>
    </source>
</evidence>
<dbReference type="SUPFAM" id="SSF46689">
    <property type="entry name" value="Homeodomain-like"/>
    <property type="match status" value="1"/>
</dbReference>
<dbReference type="PROSITE" id="PS50977">
    <property type="entry name" value="HTH_TETR_2"/>
    <property type="match status" value="1"/>
</dbReference>
<keyword evidence="4" id="KW-0804">Transcription</keyword>
<keyword evidence="2" id="KW-0805">Transcription regulation</keyword>
<sequence>MKTGEIMVAKSRKRATTEAHDEKRAEIIEHCAGLFDKVGYHNTSMQMLADEVGLGKPTLYHYFPSKISILYAIHDTHIRALLGGLEHAQSDDPLAGLRSACVDILRQIANHPGYVRAFMDNYGDLEGQMRDAIRQARRDYFEHVKALICKGIETGTFRPCDPVLTTYGFLGMCNWAYKWYPPMASKRTPEEVADALCQPFFEGLKAD</sequence>
<evidence type="ECO:0000313" key="7">
    <source>
        <dbReference type="EMBL" id="SEL86407.1"/>
    </source>
</evidence>
<dbReference type="PANTHER" id="PTHR30055">
    <property type="entry name" value="HTH-TYPE TRANSCRIPTIONAL REGULATOR RUTR"/>
    <property type="match status" value="1"/>
</dbReference>
<dbReference type="Gene3D" id="1.10.10.60">
    <property type="entry name" value="Homeodomain-like"/>
    <property type="match status" value="1"/>
</dbReference>
<dbReference type="Proteomes" id="UP000199214">
    <property type="component" value="Unassembled WGS sequence"/>
</dbReference>
<feature type="domain" description="HTH tetR-type" evidence="6">
    <location>
        <begin position="21"/>
        <end position="81"/>
    </location>
</feature>
<dbReference type="InterPro" id="IPR050109">
    <property type="entry name" value="HTH-type_TetR-like_transc_reg"/>
</dbReference>
<feature type="DNA-binding region" description="H-T-H motif" evidence="5">
    <location>
        <begin position="44"/>
        <end position="63"/>
    </location>
</feature>
<name>A0A1H7TRC4_9SPHN</name>
<dbReference type="SUPFAM" id="SSF48498">
    <property type="entry name" value="Tetracyclin repressor-like, C-terminal domain"/>
    <property type="match status" value="1"/>
</dbReference>
<evidence type="ECO:0000256" key="3">
    <source>
        <dbReference type="ARBA" id="ARBA00023125"/>
    </source>
</evidence>
<dbReference type="STRING" id="1855283.SAMN05216382_2770"/>
<dbReference type="InterPro" id="IPR023772">
    <property type="entry name" value="DNA-bd_HTH_TetR-type_CS"/>
</dbReference>
<keyword evidence="3 5" id="KW-0238">DNA-binding</keyword>
<dbReference type="Gene3D" id="1.10.357.10">
    <property type="entry name" value="Tetracycline Repressor, domain 2"/>
    <property type="match status" value="1"/>
</dbReference>
<dbReference type="Pfam" id="PF00440">
    <property type="entry name" value="TetR_N"/>
    <property type="match status" value="1"/>
</dbReference>
<dbReference type="GO" id="GO:0000976">
    <property type="term" value="F:transcription cis-regulatory region binding"/>
    <property type="evidence" value="ECO:0007669"/>
    <property type="project" value="TreeGrafter"/>
</dbReference>
<evidence type="ECO:0000256" key="4">
    <source>
        <dbReference type="ARBA" id="ARBA00023163"/>
    </source>
</evidence>
<keyword evidence="8" id="KW-1185">Reference proteome</keyword>
<reference evidence="8" key="1">
    <citation type="submission" date="2016-10" db="EMBL/GenBank/DDBJ databases">
        <authorList>
            <person name="Varghese N."/>
            <person name="Submissions S."/>
        </authorList>
    </citation>
    <scope>NUCLEOTIDE SEQUENCE [LARGE SCALE GENOMIC DNA]</scope>
    <source>
        <strain evidence="8">JS21-1</strain>
    </source>
</reference>
<dbReference type="InterPro" id="IPR036271">
    <property type="entry name" value="Tet_transcr_reg_TetR-rel_C_sf"/>
</dbReference>
<gene>
    <name evidence="7" type="ORF">SAMN05216382_2770</name>
</gene>
<dbReference type="InterPro" id="IPR009057">
    <property type="entry name" value="Homeodomain-like_sf"/>
</dbReference>